<name>A0AB40D2P0_DIOCR</name>
<keyword evidence="2" id="KW-1185">Reference proteome</keyword>
<sequence>MSNQGRIWVLYDTTHDNLMVIEQHLQFIHCKITWGEETIFWTCVYGSYNSTVIREMWRELTRIGIDLQAPWLIQGDFNSVSSNEDRIGGIPINKEAASEFQNWILGLNLVEVQSSGPRFTWTNYQEGERRIYRKLDWCFSNQAFYSRKKDLVCSIVSNCISDHCGILVDIHGSKENIKSPFRFFNMWCDHPNFFAIIERIWNTPIRGSHMYRVYCRLELLRTELKCLNKRDFADISRRVSICKQNLEGIRSMLLSDLFNVGMQKEEANLICQLQKLLNWEESLLKQKARCQWVHAGDQNSKFFFRLLQQRKTRNNINQLILSNGDICIDRNEIKDAIVAYFQDFLGTSKAREGCFDRSGFHEKIVAVGDGVLLCQMPTGKEIKEALWSIKDNKCPGPDGRVISDNIMLAHELIRGYHKEKLGCCAMKIDLQKAYDSVSWDFLEEVLLAFQFPDHFIKLIMSSVRSCMFSVLINGKLEGYFPGQVGLRQGDPISPLLLVMCMEYLTRCFNKMALNGFQYHRDCEELKFKHLCFANDLFVFAKGDIPSIGMINATLKHFQEVSGLKPNLQKSEVYFSGVGQFEKKHIINLLGFKKGTLPVKYLRLPLISTKLTKAHCQDLVGKITARISSWTVKTLSYAGRNFLWHRSESSSRGGLVAWNVVCQMKTYGGLGIKPVQVWNQIAQLKHIWELIKGKQTLWAIWVAKTKLRRLSFWGITKKADNSWN</sequence>
<dbReference type="Proteomes" id="UP001515500">
    <property type="component" value="Chromosome 18"/>
</dbReference>
<dbReference type="InterPro" id="IPR043502">
    <property type="entry name" value="DNA/RNA_pol_sf"/>
</dbReference>
<feature type="domain" description="Reverse transcriptase" evidence="1">
    <location>
        <begin position="208"/>
        <end position="593"/>
    </location>
</feature>
<dbReference type="CDD" id="cd01650">
    <property type="entry name" value="RT_nLTR_like"/>
    <property type="match status" value="1"/>
</dbReference>
<evidence type="ECO:0000313" key="3">
    <source>
        <dbReference type="RefSeq" id="XP_039145648.1"/>
    </source>
</evidence>
<dbReference type="PANTHER" id="PTHR33116:SF80">
    <property type="entry name" value="REVERSE TRANSCRIPTASE ZINC-BINDING DOMAIN-CONTAINING PROTEIN"/>
    <property type="match status" value="1"/>
</dbReference>
<dbReference type="GeneID" id="120282880"/>
<accession>A0AB40D2P0</accession>
<proteinExistence type="predicted"/>
<protein>
    <submittedName>
        <fullName evidence="3">Uncharacterized protein LOC120282880</fullName>
    </submittedName>
</protein>
<dbReference type="Pfam" id="PF00078">
    <property type="entry name" value="RVT_1"/>
    <property type="match status" value="1"/>
</dbReference>
<dbReference type="PANTHER" id="PTHR33116">
    <property type="entry name" value="REVERSE TRANSCRIPTASE ZINC-BINDING DOMAIN-CONTAINING PROTEIN-RELATED-RELATED"/>
    <property type="match status" value="1"/>
</dbReference>
<gene>
    <name evidence="3" type="primary">LOC120282880</name>
</gene>
<evidence type="ECO:0000259" key="1">
    <source>
        <dbReference type="PROSITE" id="PS50878"/>
    </source>
</evidence>
<organism evidence="2 3">
    <name type="scientific">Dioscorea cayennensis subsp. rotundata</name>
    <name type="common">White Guinea yam</name>
    <name type="synonym">Dioscorea rotundata</name>
    <dbReference type="NCBI Taxonomy" id="55577"/>
    <lineage>
        <taxon>Eukaryota</taxon>
        <taxon>Viridiplantae</taxon>
        <taxon>Streptophyta</taxon>
        <taxon>Embryophyta</taxon>
        <taxon>Tracheophyta</taxon>
        <taxon>Spermatophyta</taxon>
        <taxon>Magnoliopsida</taxon>
        <taxon>Liliopsida</taxon>
        <taxon>Dioscoreales</taxon>
        <taxon>Dioscoreaceae</taxon>
        <taxon>Dioscorea</taxon>
    </lineage>
</organism>
<dbReference type="PROSITE" id="PS50878">
    <property type="entry name" value="RT_POL"/>
    <property type="match status" value="1"/>
</dbReference>
<dbReference type="InterPro" id="IPR036691">
    <property type="entry name" value="Endo/exonu/phosph_ase_sf"/>
</dbReference>
<dbReference type="Gene3D" id="3.60.10.10">
    <property type="entry name" value="Endonuclease/exonuclease/phosphatase"/>
    <property type="match status" value="1"/>
</dbReference>
<evidence type="ECO:0000313" key="2">
    <source>
        <dbReference type="Proteomes" id="UP001515500"/>
    </source>
</evidence>
<dbReference type="SUPFAM" id="SSF56219">
    <property type="entry name" value="DNase I-like"/>
    <property type="match status" value="1"/>
</dbReference>
<reference evidence="3" key="1">
    <citation type="submission" date="2025-08" db="UniProtKB">
        <authorList>
            <consortium name="RefSeq"/>
        </authorList>
    </citation>
    <scope>IDENTIFICATION</scope>
</reference>
<dbReference type="InterPro" id="IPR000477">
    <property type="entry name" value="RT_dom"/>
</dbReference>
<dbReference type="SUPFAM" id="SSF56672">
    <property type="entry name" value="DNA/RNA polymerases"/>
    <property type="match status" value="1"/>
</dbReference>
<dbReference type="AlphaFoldDB" id="A0AB40D2P0"/>
<dbReference type="RefSeq" id="XP_039145648.1">
    <property type="nucleotide sequence ID" value="XM_039289714.1"/>
</dbReference>